<feature type="compositionally biased region" description="Polar residues" evidence="1">
    <location>
        <begin position="327"/>
        <end position="336"/>
    </location>
</feature>
<evidence type="ECO:0000313" key="3">
    <source>
        <dbReference type="Proteomes" id="UP000004994"/>
    </source>
</evidence>
<dbReference type="Pfam" id="PF14223">
    <property type="entry name" value="Retrotran_gag_2"/>
    <property type="match status" value="1"/>
</dbReference>
<reference evidence="2" key="2">
    <citation type="submission" date="2019-01" db="UniProtKB">
        <authorList>
            <consortium name="EnsemblPlants"/>
        </authorList>
    </citation>
    <scope>IDENTIFICATION</scope>
    <source>
        <strain evidence="2">cv. Heinz 1706</strain>
    </source>
</reference>
<dbReference type="InParanoid" id="A0A3Q7EW58"/>
<dbReference type="Proteomes" id="UP000004994">
    <property type="component" value="Chromosome 2"/>
</dbReference>
<feature type="compositionally biased region" description="Low complexity" evidence="1">
    <location>
        <begin position="138"/>
        <end position="156"/>
    </location>
</feature>
<protein>
    <submittedName>
        <fullName evidence="2">Uncharacterized protein</fullName>
    </submittedName>
</protein>
<keyword evidence="3" id="KW-1185">Reference proteome</keyword>
<organism evidence="2">
    <name type="scientific">Solanum lycopersicum</name>
    <name type="common">Tomato</name>
    <name type="synonym">Lycopersicon esculentum</name>
    <dbReference type="NCBI Taxonomy" id="4081"/>
    <lineage>
        <taxon>Eukaryota</taxon>
        <taxon>Viridiplantae</taxon>
        <taxon>Streptophyta</taxon>
        <taxon>Embryophyta</taxon>
        <taxon>Tracheophyta</taxon>
        <taxon>Spermatophyta</taxon>
        <taxon>Magnoliopsida</taxon>
        <taxon>eudicotyledons</taxon>
        <taxon>Gunneridae</taxon>
        <taxon>Pentapetalae</taxon>
        <taxon>asterids</taxon>
        <taxon>lamiids</taxon>
        <taxon>Solanales</taxon>
        <taxon>Solanaceae</taxon>
        <taxon>Solanoideae</taxon>
        <taxon>Solaneae</taxon>
        <taxon>Solanum</taxon>
        <taxon>Solanum subgen. Lycopersicon</taxon>
    </lineage>
</organism>
<feature type="region of interest" description="Disordered" evidence="1">
    <location>
        <begin position="287"/>
        <end position="367"/>
    </location>
</feature>
<dbReference type="PANTHER" id="PTHR47481">
    <property type="match status" value="1"/>
</dbReference>
<reference evidence="2" key="1">
    <citation type="journal article" date="2012" name="Nature">
        <title>The tomato genome sequence provides insights into fleshy fruit evolution.</title>
        <authorList>
            <consortium name="Tomato Genome Consortium"/>
        </authorList>
    </citation>
    <scope>NUCLEOTIDE SEQUENCE [LARGE SCALE GENOMIC DNA]</scope>
    <source>
        <strain evidence="2">cv. Heinz 1706</strain>
    </source>
</reference>
<dbReference type="PANTHER" id="PTHR47481:SF10">
    <property type="entry name" value="COPIA-LIKE POLYPROTEIN_RETROTRANSPOSON"/>
    <property type="match status" value="1"/>
</dbReference>
<evidence type="ECO:0000313" key="2">
    <source>
        <dbReference type="EnsemblPlants" id="Solyc02g021107.1.1"/>
    </source>
</evidence>
<feature type="compositionally biased region" description="Low complexity" evidence="1">
    <location>
        <begin position="166"/>
        <end position="178"/>
    </location>
</feature>
<feature type="region of interest" description="Disordered" evidence="1">
    <location>
        <begin position="110"/>
        <end position="182"/>
    </location>
</feature>
<sequence length="422" mass="45761">MEAWDRLRDIFQDNQHSHAVALEQEFSTTSMENFPNASSYCQHLKSLADQLKNVGAPVSDSRMVLQLVGGLTRAYRGVGTLIRQSNPIPPFYKACSMLVLEETGMEKEAATESAMVAASSDDSSGHLTNTSQLKRKYSSSSNNKRNSGSQKNASRGSSGGSGGARNNGNRNPPAARRGSGAVQASNMSPAFWQQVYPWVYGWPIPPCPHPTRGWTRPGTPNQQAILLCPRPRNQQAYMVSGQQQQSGSMTPTDIQAAMHTMSDTGATSHMTSSSDGEANNESENLINSNVVSNDPTHPAAHSPAKSTPHGSTSSQQAQPASPPTDFPQPSSGPSSLDNHHLIPHTSPLDQKHSTPSNNLAPHPTQIPLQQQRVVTRSKNEIFQPNKIYSFVYEITMSPLPHLGRLTYFLGIAVTRHKGGMFL</sequence>
<accession>A0A3Q7EW58</accession>
<name>A0A3Q7EW58_SOLLC</name>
<dbReference type="Gramene" id="Solyc02g021107.1.1">
    <property type="protein sequence ID" value="Solyc02g021107.1.1"/>
    <property type="gene ID" value="Solyc02g021107.1"/>
</dbReference>
<evidence type="ECO:0000256" key="1">
    <source>
        <dbReference type="SAM" id="MobiDB-lite"/>
    </source>
</evidence>
<dbReference type="OMA" id="DPAHELQ"/>
<proteinExistence type="predicted"/>
<dbReference type="AlphaFoldDB" id="A0A3Q7EW58"/>
<dbReference type="EnsemblPlants" id="Solyc02g021107.1.1">
    <property type="protein sequence ID" value="Solyc02g021107.1.1"/>
    <property type="gene ID" value="Solyc02g021107.1"/>
</dbReference>